<protein>
    <submittedName>
        <fullName evidence="2">Uncharacterized protein</fullName>
    </submittedName>
</protein>
<sequence length="199" mass="20643">MSHDQRLAEVKQLGNLLLLLCQPPPPPGCQSSAVGQHVSGALGLSWAGTQSLAGAEMVRGENSGLPHSEERGVVPMSCSAASGNTGVLGVGLVQAALVARQSLVQDVSSHTCFLCSEEMFVHGCLRLLGDSVLPARTLHPAWDRSLGAPQRKRGDRTEGQAGAREGRRDPQPVPAPALPVPMVQSQAAGLVLCCSGTES</sequence>
<organism evidence="2 3">
    <name type="scientific">Patagioenas fasciata monilis</name>
    <dbReference type="NCBI Taxonomy" id="372326"/>
    <lineage>
        <taxon>Eukaryota</taxon>
        <taxon>Metazoa</taxon>
        <taxon>Chordata</taxon>
        <taxon>Craniata</taxon>
        <taxon>Vertebrata</taxon>
        <taxon>Euteleostomi</taxon>
        <taxon>Archelosauria</taxon>
        <taxon>Archosauria</taxon>
        <taxon>Dinosauria</taxon>
        <taxon>Saurischia</taxon>
        <taxon>Theropoda</taxon>
        <taxon>Coelurosauria</taxon>
        <taxon>Aves</taxon>
        <taxon>Neognathae</taxon>
        <taxon>Neoaves</taxon>
        <taxon>Columbimorphae</taxon>
        <taxon>Columbiformes</taxon>
        <taxon>Columbidae</taxon>
        <taxon>Patagioenas</taxon>
    </lineage>
</organism>
<evidence type="ECO:0000256" key="1">
    <source>
        <dbReference type="SAM" id="MobiDB-lite"/>
    </source>
</evidence>
<dbReference type="Proteomes" id="UP000190648">
    <property type="component" value="Unassembled WGS sequence"/>
</dbReference>
<gene>
    <name evidence="2" type="ORF">AV530_019447</name>
</gene>
<feature type="region of interest" description="Disordered" evidence="1">
    <location>
        <begin position="144"/>
        <end position="179"/>
    </location>
</feature>
<accession>A0A1V4JDH8</accession>
<keyword evidence="3" id="KW-1185">Reference proteome</keyword>
<evidence type="ECO:0000313" key="3">
    <source>
        <dbReference type="Proteomes" id="UP000190648"/>
    </source>
</evidence>
<reference evidence="2 3" key="1">
    <citation type="submission" date="2016-02" db="EMBL/GenBank/DDBJ databases">
        <title>Band-tailed pigeon sequencing and assembly.</title>
        <authorList>
            <person name="Soares A.E."/>
            <person name="Novak B.J."/>
            <person name="Rice E.S."/>
            <person name="O'Connell B."/>
            <person name="Chang D."/>
            <person name="Weber S."/>
            <person name="Shapiro B."/>
        </authorList>
    </citation>
    <scope>NUCLEOTIDE SEQUENCE [LARGE SCALE GENOMIC DNA]</scope>
    <source>
        <strain evidence="2">BTP2013</strain>
        <tissue evidence="2">Blood</tissue>
    </source>
</reference>
<evidence type="ECO:0000313" key="2">
    <source>
        <dbReference type="EMBL" id="OPJ70258.1"/>
    </source>
</evidence>
<name>A0A1V4JDH8_PATFA</name>
<proteinExistence type="predicted"/>
<dbReference type="AlphaFoldDB" id="A0A1V4JDH8"/>
<dbReference type="EMBL" id="LSYS01007908">
    <property type="protein sequence ID" value="OPJ70258.1"/>
    <property type="molecule type" value="Genomic_DNA"/>
</dbReference>
<comment type="caution">
    <text evidence="2">The sequence shown here is derived from an EMBL/GenBank/DDBJ whole genome shotgun (WGS) entry which is preliminary data.</text>
</comment>